<name>A0A0S4VA77_RALSL</name>
<dbReference type="GO" id="GO:0016746">
    <property type="term" value="F:acyltransferase activity"/>
    <property type="evidence" value="ECO:0007669"/>
    <property type="project" value="InterPro"/>
</dbReference>
<accession>A0A0S4VA77</accession>
<dbReference type="InterPro" id="IPR016039">
    <property type="entry name" value="Thiolase-like"/>
</dbReference>
<protein>
    <recommendedName>
        <fullName evidence="2">3-oxoacyl-ACP synthase</fullName>
    </recommendedName>
</protein>
<sequence>MSAGWLKAFATHSGGAARQESALPPLRIASRGMCCSVGHNARAATAAIRARMNHFRETDFLAPNGKPMMGAALYEVEHWGAVRSNAMFEAVLKESLAPFGGVAREDIALLLLLPEEDRPGASIGWAEFATLKGLRLPGASYHPESSLLPLGKAGIGAAVLLAQNLFGRSATPPRLVVLIAVDTYFTAATISHYLRHDRVKTSDNPDGFTPGEAAAAIVLTPTPGRSPALWIEGSAIAEEPAPLGADAPCRAAGLKQAIRGAAQAAQCEVASLAFHASGVSGESWYFREASLAVTQSLERRIENFPHEIIARSVGETGAAAPVLTLAWLAEVMGRDDGPGTGGLLHFANDNSLRSALVVRHRV</sequence>
<gene>
    <name evidence="1" type="ORF">RUN1985_v1_770020</name>
</gene>
<dbReference type="AlphaFoldDB" id="A0A0S4VA77"/>
<reference evidence="1" key="1">
    <citation type="submission" date="2015-10" db="EMBL/GenBank/DDBJ databases">
        <authorList>
            <person name="Gilbert D.G."/>
        </authorList>
    </citation>
    <scope>NUCLEOTIDE SEQUENCE</scope>
    <source>
        <strain evidence="1">Phyl III-seqv23</strain>
    </source>
</reference>
<dbReference type="SUPFAM" id="SSF53901">
    <property type="entry name" value="Thiolase-like"/>
    <property type="match status" value="1"/>
</dbReference>
<evidence type="ECO:0008006" key="2">
    <source>
        <dbReference type="Google" id="ProtNLM"/>
    </source>
</evidence>
<dbReference type="EMBL" id="LN899824">
    <property type="protein sequence ID" value="CUV31017.1"/>
    <property type="molecule type" value="Genomic_DNA"/>
</dbReference>
<evidence type="ECO:0000313" key="1">
    <source>
        <dbReference type="EMBL" id="CUV31017.1"/>
    </source>
</evidence>
<organism evidence="1">
    <name type="scientific">Ralstonia solanacearum</name>
    <name type="common">Pseudomonas solanacearum</name>
    <dbReference type="NCBI Taxonomy" id="305"/>
    <lineage>
        <taxon>Bacteria</taxon>
        <taxon>Pseudomonadati</taxon>
        <taxon>Pseudomonadota</taxon>
        <taxon>Betaproteobacteria</taxon>
        <taxon>Burkholderiales</taxon>
        <taxon>Burkholderiaceae</taxon>
        <taxon>Ralstonia</taxon>
        <taxon>Ralstonia solanacearum species complex</taxon>
    </lineage>
</organism>
<proteinExistence type="predicted"/>